<keyword evidence="5" id="KW-1185">Reference proteome</keyword>
<keyword evidence="1" id="KW-0560">Oxidoreductase</keyword>
<gene>
    <name evidence="4" type="ORF">HC757_13290</name>
</gene>
<feature type="region of interest" description="Disordered" evidence="2">
    <location>
        <begin position="1"/>
        <end position="20"/>
    </location>
</feature>
<evidence type="ECO:0000259" key="3">
    <source>
        <dbReference type="Pfam" id="PF00171"/>
    </source>
</evidence>
<dbReference type="InterPro" id="IPR016163">
    <property type="entry name" value="Ald_DH_C"/>
</dbReference>
<dbReference type="CDD" id="cd07129">
    <property type="entry name" value="ALDH_KGSADH"/>
    <property type="match status" value="1"/>
</dbReference>
<dbReference type="InterPro" id="IPR050740">
    <property type="entry name" value="Aldehyde_DH_Superfamily"/>
</dbReference>
<dbReference type="Pfam" id="PF00171">
    <property type="entry name" value="Aldedh"/>
    <property type="match status" value="1"/>
</dbReference>
<protein>
    <submittedName>
        <fullName evidence="4">Aldehyde dehydrogenase (NADP(+))</fullName>
    </submittedName>
</protein>
<dbReference type="InterPro" id="IPR016161">
    <property type="entry name" value="Ald_DH/histidinol_DH"/>
</dbReference>
<dbReference type="InterPro" id="IPR044151">
    <property type="entry name" value="ALDH_KGSADH"/>
</dbReference>
<dbReference type="Proteomes" id="UP000737113">
    <property type="component" value="Unassembled WGS sequence"/>
</dbReference>
<dbReference type="Gene3D" id="3.40.605.10">
    <property type="entry name" value="Aldehyde Dehydrogenase, Chain A, domain 1"/>
    <property type="match status" value="1"/>
</dbReference>
<dbReference type="InterPro" id="IPR015590">
    <property type="entry name" value="Aldehyde_DH_dom"/>
</dbReference>
<dbReference type="Gene3D" id="3.40.309.10">
    <property type="entry name" value="Aldehyde Dehydrogenase, Chain A, domain 2"/>
    <property type="match status" value="1"/>
</dbReference>
<proteinExistence type="predicted"/>
<dbReference type="SUPFAM" id="SSF53720">
    <property type="entry name" value="ALDH-like"/>
    <property type="match status" value="1"/>
</dbReference>
<dbReference type="AlphaFoldDB" id="A0A972G7X6"/>
<evidence type="ECO:0000313" key="4">
    <source>
        <dbReference type="EMBL" id="NMH66135.1"/>
    </source>
</evidence>
<sequence>MQQPIQGLKPEPNQGQDTRFSGQHFIHGQWCGEASGFQRFDPVANQPLPEWFANAGMAEVELAANAAAGAFVAYRRTSPRQRAEFLDAIAAEIQADRDEIVLTAQQESGLPSARLEGELARTCSQFKLFAGQLRQPLETVYVDLPQADRTPLPKPDIRLGSLPLGPVAVFGASNFPLAFSTAGGDTASALAAGCPVIIKGHPAHPGTSERVSLALARAIARCAMPDGVFNLLQSDRAEIAAALVRHDAIKAVGFTGSLRVGRLLADICAARPEPIPFYGELGSTNPQFLLPAILEAQAETLANSQVQSMMMGHGQFCTSPGLVILAPGEAQQGYLATLAQQLANQDAAAMLTPGIAAGFQREFAALLQRPGIELLAQGKAATAKHHTRPAALRISATAFLGRPELQQEVFGPYALVVCCASKDEMYAIAEALDGQLTATLHGLEAELLAEPELVDILSHRVGRLIFNQMPTGVEVCHAMNHGGPYPASTDVRSTSVGVRAMQRFLRPICYQNMPAPLCPPELTSDKSNVVSR</sequence>
<evidence type="ECO:0000256" key="1">
    <source>
        <dbReference type="ARBA" id="ARBA00023002"/>
    </source>
</evidence>
<dbReference type="PANTHER" id="PTHR43353">
    <property type="entry name" value="SUCCINATE-SEMIALDEHYDE DEHYDROGENASE, MITOCHONDRIAL"/>
    <property type="match status" value="1"/>
</dbReference>
<comment type="caution">
    <text evidence="4">The sequence shown here is derived from an EMBL/GenBank/DDBJ whole genome shotgun (WGS) entry which is preliminary data.</text>
</comment>
<dbReference type="PANTHER" id="PTHR43353:SF3">
    <property type="entry name" value="ALDEHYDE DEHYDROGENASE-RELATED"/>
    <property type="match status" value="1"/>
</dbReference>
<evidence type="ECO:0000313" key="5">
    <source>
        <dbReference type="Proteomes" id="UP000737113"/>
    </source>
</evidence>
<dbReference type="GO" id="GO:0016620">
    <property type="term" value="F:oxidoreductase activity, acting on the aldehyde or oxo group of donors, NAD or NADP as acceptor"/>
    <property type="evidence" value="ECO:0007669"/>
    <property type="project" value="InterPro"/>
</dbReference>
<dbReference type="InterPro" id="IPR016162">
    <property type="entry name" value="Ald_DH_N"/>
</dbReference>
<reference evidence="4" key="1">
    <citation type="submission" date="2020-04" db="EMBL/GenBank/DDBJ databases">
        <title>Description of Shewanella salipaludis sp. nov., isolated from a salt marsh.</title>
        <authorList>
            <person name="Park S."/>
            <person name="Yoon J.-H."/>
        </authorList>
    </citation>
    <scope>NUCLEOTIDE SEQUENCE</scope>
    <source>
        <strain evidence="4">SHSM-M6</strain>
    </source>
</reference>
<name>A0A972G7X6_9GAMM</name>
<feature type="domain" description="Aldehyde dehydrogenase" evidence="3">
    <location>
        <begin position="37"/>
        <end position="471"/>
    </location>
</feature>
<accession>A0A972G7X6</accession>
<dbReference type="RefSeq" id="WP_169564856.1">
    <property type="nucleotide sequence ID" value="NZ_JAAXYH010000009.1"/>
</dbReference>
<organism evidence="4 5">
    <name type="scientific">Shewanella salipaludis</name>
    <dbReference type="NCBI Taxonomy" id="2723052"/>
    <lineage>
        <taxon>Bacteria</taxon>
        <taxon>Pseudomonadati</taxon>
        <taxon>Pseudomonadota</taxon>
        <taxon>Gammaproteobacteria</taxon>
        <taxon>Alteromonadales</taxon>
        <taxon>Shewanellaceae</taxon>
        <taxon>Shewanella</taxon>
    </lineage>
</organism>
<evidence type="ECO:0000256" key="2">
    <source>
        <dbReference type="SAM" id="MobiDB-lite"/>
    </source>
</evidence>
<dbReference type="EMBL" id="JAAXYH010000009">
    <property type="protein sequence ID" value="NMH66135.1"/>
    <property type="molecule type" value="Genomic_DNA"/>
</dbReference>